<dbReference type="SMART" id="SM00257">
    <property type="entry name" value="LysM"/>
    <property type="match status" value="1"/>
</dbReference>
<evidence type="ECO:0000259" key="2">
    <source>
        <dbReference type="PROSITE" id="PS51782"/>
    </source>
</evidence>
<evidence type="ECO:0000313" key="3">
    <source>
        <dbReference type="EMBL" id="ABG03824.1"/>
    </source>
</evidence>
<dbReference type="KEGG" id="rxy:Rxyl_0857"/>
<dbReference type="CDD" id="cd00118">
    <property type="entry name" value="LysM"/>
    <property type="match status" value="1"/>
</dbReference>
<feature type="domain" description="LysM" evidence="2">
    <location>
        <begin position="40"/>
        <end position="90"/>
    </location>
</feature>
<protein>
    <submittedName>
        <fullName evidence="3">Peptidoglycan-binding LysM</fullName>
    </submittedName>
</protein>
<gene>
    <name evidence="3" type="ordered locus">Rxyl_0857</name>
</gene>
<dbReference type="SUPFAM" id="SSF54106">
    <property type="entry name" value="LysM domain"/>
    <property type="match status" value="1"/>
</dbReference>
<reference evidence="3 4" key="1">
    <citation type="submission" date="2006-06" db="EMBL/GenBank/DDBJ databases">
        <title>Complete sequence of Rubrobacter xylanophilus DSM 9941.</title>
        <authorList>
            <consortium name="US DOE Joint Genome Institute"/>
            <person name="Copeland A."/>
            <person name="Lucas S."/>
            <person name="Lapidus A."/>
            <person name="Barry K."/>
            <person name="Detter J.C."/>
            <person name="Glavina del Rio T."/>
            <person name="Hammon N."/>
            <person name="Israni S."/>
            <person name="Dalin E."/>
            <person name="Tice H."/>
            <person name="Pitluck S."/>
            <person name="Munk A.C."/>
            <person name="Brettin T."/>
            <person name="Bruce D."/>
            <person name="Han C."/>
            <person name="Tapia R."/>
            <person name="Gilna P."/>
            <person name="Schmutz J."/>
            <person name="Larimer F."/>
            <person name="Land M."/>
            <person name="Hauser L."/>
            <person name="Kyrpides N."/>
            <person name="Lykidis A."/>
            <person name="da Costa M.S."/>
            <person name="Rainey F.A."/>
            <person name="Empadinhas N."/>
            <person name="Jolivet E."/>
            <person name="Battista J.R."/>
            <person name="Richardson P."/>
        </authorList>
    </citation>
    <scope>NUCLEOTIDE SEQUENCE [LARGE SCALE GENOMIC DNA]</scope>
    <source>
        <strain evidence="4">DSM 9941 / NBRC 16129 / PRD-1</strain>
    </source>
</reference>
<proteinExistence type="predicted"/>
<sequence>MSERKRVERRYRRRRLVALLAVVACALGLAANARAEPETERYTVRPGDTLWSIATERYPPHADPRAVIEEIRRQNGLPGYGIRPGEVLSLPEG</sequence>
<dbReference type="Gene3D" id="3.10.350.10">
    <property type="entry name" value="LysM domain"/>
    <property type="match status" value="1"/>
</dbReference>
<dbReference type="Proteomes" id="UP000006637">
    <property type="component" value="Chromosome"/>
</dbReference>
<dbReference type="STRING" id="266117.Rxyl_0857"/>
<evidence type="ECO:0000313" key="4">
    <source>
        <dbReference type="Proteomes" id="UP000006637"/>
    </source>
</evidence>
<dbReference type="OrthoDB" id="5084290at2"/>
<evidence type="ECO:0000256" key="1">
    <source>
        <dbReference type="SAM" id="SignalP"/>
    </source>
</evidence>
<dbReference type="EMBL" id="CP000386">
    <property type="protein sequence ID" value="ABG03824.1"/>
    <property type="molecule type" value="Genomic_DNA"/>
</dbReference>
<accession>Q1AXQ4</accession>
<keyword evidence="1" id="KW-0732">Signal</keyword>
<dbReference type="RefSeq" id="WP_011563842.1">
    <property type="nucleotide sequence ID" value="NC_008148.1"/>
</dbReference>
<dbReference type="PROSITE" id="PS51782">
    <property type="entry name" value="LYSM"/>
    <property type="match status" value="1"/>
</dbReference>
<dbReference type="Pfam" id="PF01476">
    <property type="entry name" value="LysM"/>
    <property type="match status" value="1"/>
</dbReference>
<dbReference type="InterPro" id="IPR018392">
    <property type="entry name" value="LysM"/>
</dbReference>
<dbReference type="eggNOG" id="COG1388">
    <property type="taxonomic scope" value="Bacteria"/>
</dbReference>
<feature type="chain" id="PRO_5004187857" evidence="1">
    <location>
        <begin position="36"/>
        <end position="93"/>
    </location>
</feature>
<dbReference type="AlphaFoldDB" id="Q1AXQ4"/>
<keyword evidence="4" id="KW-1185">Reference proteome</keyword>
<organism evidence="3 4">
    <name type="scientific">Rubrobacter xylanophilus (strain DSM 9941 / JCM 11954 / NBRC 16129 / PRD-1)</name>
    <dbReference type="NCBI Taxonomy" id="266117"/>
    <lineage>
        <taxon>Bacteria</taxon>
        <taxon>Bacillati</taxon>
        <taxon>Actinomycetota</taxon>
        <taxon>Rubrobacteria</taxon>
        <taxon>Rubrobacterales</taxon>
        <taxon>Rubrobacteraceae</taxon>
        <taxon>Rubrobacter</taxon>
    </lineage>
</organism>
<dbReference type="HOGENOM" id="CLU_136034_3_2_11"/>
<dbReference type="InterPro" id="IPR036779">
    <property type="entry name" value="LysM_dom_sf"/>
</dbReference>
<feature type="signal peptide" evidence="1">
    <location>
        <begin position="1"/>
        <end position="35"/>
    </location>
</feature>
<name>Q1AXQ4_RUBXD</name>